<dbReference type="OrthoDB" id="260350at2"/>
<dbReference type="InterPro" id="IPR039448">
    <property type="entry name" value="Beta_helix"/>
</dbReference>
<sequence length="440" mass="49074">MGWYRRPRRSSARVMWTIALHLSLVAYLVPPSLSRLPAQQPELPIAAAVIRVAPPLPPPAEPVVGVQSVEELFRAVETAKEGTTILLSPGRYMLPRRLEIRTDRLTLRGATGRREEVILDGGPHQLGELLAIHGCSDVVVADLTIENVRWNGIKLDTDSGVHRVTIYNCILHNIWQRGVKGVRVPATVARPEGFRVMYCLFYNDRPKSYADDPADTPENFQGNYIGGIDVMFAMRWTISDNVFYNIQGRTREGRGAIFLWHDSRDCIVERNVIINCDVGIAIGNSYKPPDVPVHATNIVVRNNFVVQCPESDIVADYTRDCLIANNTIFDPENRLGRLIRLVHDNSGTVVASNLLVGSPIRNESTSEIRLLQNLVLPPSPDLFADPKRGDLHLKTPQLAVCDGGTPLPQVTEDFDRQPRDSRPDIGADEWPKESPLQKSN</sequence>
<feature type="region of interest" description="Disordered" evidence="1">
    <location>
        <begin position="402"/>
        <end position="440"/>
    </location>
</feature>
<proteinExistence type="predicted"/>
<evidence type="ECO:0000259" key="2">
    <source>
        <dbReference type="Pfam" id="PF13229"/>
    </source>
</evidence>
<keyword evidence="4" id="KW-1185">Reference proteome</keyword>
<dbReference type="SMART" id="SM00710">
    <property type="entry name" value="PbH1"/>
    <property type="match status" value="5"/>
</dbReference>
<dbReference type="RefSeq" id="WP_095414917.1">
    <property type="nucleotide sequence ID" value="NZ_CP018477.1"/>
</dbReference>
<feature type="compositionally biased region" description="Basic and acidic residues" evidence="1">
    <location>
        <begin position="413"/>
        <end position="432"/>
    </location>
</feature>
<evidence type="ECO:0000256" key="1">
    <source>
        <dbReference type="SAM" id="MobiDB-lite"/>
    </source>
</evidence>
<reference evidence="3 4" key="1">
    <citation type="journal article" name="Front. Microbiol.">
        <title>Sugar Metabolism of the First Thermophilic Planctomycete Thermogutta terrifontis: Comparative Genomic and Transcriptomic Approaches.</title>
        <authorList>
            <person name="Elcheninov A.G."/>
            <person name="Menzel P."/>
            <person name="Gudbergsdottir S.R."/>
            <person name="Slesarev A.I."/>
            <person name="Kadnikov V.V."/>
            <person name="Krogh A."/>
            <person name="Bonch-Osmolovskaya E.A."/>
            <person name="Peng X."/>
            <person name="Kublanov I.V."/>
        </authorList>
    </citation>
    <scope>NUCLEOTIDE SEQUENCE [LARGE SCALE GENOMIC DNA]</scope>
    <source>
        <strain evidence="3 4">R1</strain>
    </source>
</reference>
<dbReference type="InterPro" id="IPR006626">
    <property type="entry name" value="PbH1"/>
</dbReference>
<evidence type="ECO:0000313" key="3">
    <source>
        <dbReference type="EMBL" id="ASV74658.1"/>
    </source>
</evidence>
<dbReference type="InterPro" id="IPR012334">
    <property type="entry name" value="Pectin_lyas_fold"/>
</dbReference>
<dbReference type="EMBL" id="CP018477">
    <property type="protein sequence ID" value="ASV74658.1"/>
    <property type="molecule type" value="Genomic_DNA"/>
</dbReference>
<dbReference type="SUPFAM" id="SSF51126">
    <property type="entry name" value="Pectin lyase-like"/>
    <property type="match status" value="1"/>
</dbReference>
<feature type="domain" description="Right handed beta helix" evidence="2">
    <location>
        <begin position="232"/>
        <end position="353"/>
    </location>
</feature>
<gene>
    <name evidence="3" type="ORF">THTE_2056</name>
</gene>
<dbReference type="Gene3D" id="2.160.20.10">
    <property type="entry name" value="Single-stranded right-handed beta-helix, Pectin lyase-like"/>
    <property type="match status" value="1"/>
</dbReference>
<accession>A0A286RFC4</accession>
<dbReference type="AlphaFoldDB" id="A0A286RFC4"/>
<evidence type="ECO:0000313" key="4">
    <source>
        <dbReference type="Proteomes" id="UP000215086"/>
    </source>
</evidence>
<dbReference type="KEGG" id="ttf:THTE_2056"/>
<protein>
    <recommendedName>
        <fullName evidence="2">Right handed beta helix domain-containing protein</fullName>
    </recommendedName>
</protein>
<name>A0A286RFC4_9BACT</name>
<organism evidence="3 4">
    <name type="scientific">Thermogutta terrifontis</name>
    <dbReference type="NCBI Taxonomy" id="1331910"/>
    <lineage>
        <taxon>Bacteria</taxon>
        <taxon>Pseudomonadati</taxon>
        <taxon>Planctomycetota</taxon>
        <taxon>Planctomycetia</taxon>
        <taxon>Pirellulales</taxon>
        <taxon>Thermoguttaceae</taxon>
        <taxon>Thermogutta</taxon>
    </lineage>
</organism>
<dbReference type="Pfam" id="PF13229">
    <property type="entry name" value="Beta_helix"/>
    <property type="match status" value="1"/>
</dbReference>
<dbReference type="InterPro" id="IPR011050">
    <property type="entry name" value="Pectin_lyase_fold/virulence"/>
</dbReference>
<dbReference type="Proteomes" id="UP000215086">
    <property type="component" value="Chromosome"/>
</dbReference>